<evidence type="ECO:0000313" key="10">
    <source>
        <dbReference type="Proteomes" id="UP000611215"/>
    </source>
</evidence>
<dbReference type="PANTHER" id="PTHR31018:SF3">
    <property type="entry name" value="RECEPTOR PROTEIN-TYROSINE KINASE"/>
    <property type="match status" value="1"/>
</dbReference>
<comment type="caution">
    <text evidence="9">The sequence shown here is derived from an EMBL/GenBank/DDBJ whole genome shotgun (WGS) entry which is preliminary data.</text>
</comment>
<dbReference type="Gene3D" id="3.80.10.10">
    <property type="entry name" value="Ribonuclease Inhibitor"/>
    <property type="match status" value="1"/>
</dbReference>
<feature type="domain" description="Secretion system C-terminal sorting" evidence="7">
    <location>
        <begin position="1142"/>
        <end position="1207"/>
    </location>
</feature>
<dbReference type="InterPro" id="IPR036941">
    <property type="entry name" value="Rcpt_L-dom_sf"/>
</dbReference>
<dbReference type="Pfam" id="PF24595">
    <property type="entry name" value="DUF7619"/>
    <property type="match status" value="1"/>
</dbReference>
<dbReference type="RefSeq" id="WP_195871613.1">
    <property type="nucleotide sequence ID" value="NZ_JADOET010000008.1"/>
</dbReference>
<gene>
    <name evidence="9" type="ORF">ITJ86_10580</name>
</gene>
<keyword evidence="2" id="KW-0134">Cell wall</keyword>
<sequence>MKLKLLIVVVFLLPFASYAQCLENLLLTSQSEVDNFPNLYPDCESIFGVLTISGTDITDLTPLTQLNSVGSIYILETSIVSVEGLEELTITGIGGQDSYIFLDDNPLLQDVLFLNNYTLNVPIVFLIREMDALSSLQGANSIVDFIALHIEDSDALMSLDGLNENLNFTGGLVQSSGIYLSGNALLNDISQLDTAQFSPDLTLDITHNSQLAVCENTLVCSVTENGNSTISYNAIGCSSVEDVLASCSTCPTEAIILSNQSEVDAFGTTYPDCTSLSYNLTIEGDDITNLNGLSQLEAVSNLYIQNNSALSDLQGLENLVSIQNLYLINNALITDFEDLITIETIAFLYVSQNNQLTTFNGLETLNSLAALGIYYNENLNSIESISTVEFIGNNNINISGNTALSNCAINSICELIPPGGGINISNNGVGCEDYSDVFEECTGCPYGDVYLSTQAEVDNFPVLYPNCDTLNGSLHIVGNDIVDLSPLQQIISIENSGLYINDNSQLTTLDGLQNIDDASLIEIVNNPLLANITAIDDIETVYNFKIINNDALIEIPPLQITQANNFEISNNIGLTSLAGLSNLTTVNGPVLIDNNDALANLAGLENLTTAANLGITGNEVLVQIDALTNLQSYLNTLFITLNPSLLNINGLAGLLGVSGTIGISNNAALLHLDGLSNLTNGNNPGSYLVLKIEYNDALNDISGLTYLNPNSVYQLRIADNPQLTNCSILSVCNILEETSANAFIGVNGGNCNSNQDVIDYCEASLNVVSGTISYDFNNNLCDANDYIAENFIIKATNSLGHTVSTTSTVDGTYEMRLPEGQFDIEINDAAIPDHFMVTPTEQSVTFSSTGNATTLDFCITAITQVNNVAISVTPISDARPGFESDYLLHYENLGTTIAAGSITLIFDDIRQDFVGATTLPSNTSGNTIQWDYTNLLPLQSETLVVTFINEVPPINNSDDILNFEVSIAFDNDEVSEDNSYMLEQLMVNSYDPNDKQVSQGATILENQTGDYLDYLVRFQNTGTADAIHVRITDELSDLLDWNTFRMKSASHSYDLEIVDGKHVTFNFENINLPPQLLDEDGSNGYVAFKIKPITNLQVGDVIQNTAKIYFDYNFPIITNTIETEYIEPLSVNEEERLKSVELYPNPTSGKITIRGVENQLISVRIFSVLGKEVMNSTSKELNMSELHSGIYFVKIYTKKANFTKRIIKN</sequence>
<keyword evidence="4 6" id="KW-0732">Signal</keyword>
<proteinExistence type="predicted"/>
<feature type="signal peptide" evidence="6">
    <location>
        <begin position="1"/>
        <end position="19"/>
    </location>
</feature>
<protein>
    <submittedName>
        <fullName evidence="9">T9SS type A sorting domain-containing protein</fullName>
    </submittedName>
</protein>
<reference evidence="9 10" key="1">
    <citation type="submission" date="2020-11" db="EMBL/GenBank/DDBJ databases">
        <title>Winogradskyella marina sp. nov., isolated from marine sediment.</title>
        <authorList>
            <person name="Bo J."/>
            <person name="Wang S."/>
            <person name="Song X."/>
            <person name="Du Z."/>
        </authorList>
    </citation>
    <scope>NUCLEOTIDE SEQUENCE [LARGE SCALE GENOMIC DNA]</scope>
    <source>
        <strain evidence="9 10">F6397</strain>
    </source>
</reference>
<dbReference type="InterPro" id="IPR055353">
    <property type="entry name" value="DUF7619"/>
</dbReference>
<dbReference type="Gene3D" id="3.80.20.20">
    <property type="entry name" value="Receptor L-domain"/>
    <property type="match status" value="1"/>
</dbReference>
<dbReference type="InterPro" id="IPR026444">
    <property type="entry name" value="Secre_tail"/>
</dbReference>
<accession>A0ABS0ELA0</accession>
<keyword evidence="10" id="KW-1185">Reference proteome</keyword>
<feature type="chain" id="PRO_5046504519" evidence="6">
    <location>
        <begin position="20"/>
        <end position="1209"/>
    </location>
</feature>
<evidence type="ECO:0000259" key="8">
    <source>
        <dbReference type="Pfam" id="PF24595"/>
    </source>
</evidence>
<feature type="domain" description="DUF7619" evidence="8">
    <location>
        <begin position="991"/>
        <end position="1124"/>
    </location>
</feature>
<evidence type="ECO:0000256" key="3">
    <source>
        <dbReference type="ARBA" id="ARBA00022525"/>
    </source>
</evidence>
<evidence type="ECO:0000256" key="1">
    <source>
        <dbReference type="ARBA" id="ARBA00004191"/>
    </source>
</evidence>
<evidence type="ECO:0000313" key="9">
    <source>
        <dbReference type="EMBL" id="MBF8150342.1"/>
    </source>
</evidence>
<dbReference type="PANTHER" id="PTHR31018">
    <property type="entry name" value="SPORULATION-SPECIFIC PROTEIN-RELATED"/>
    <property type="match status" value="1"/>
</dbReference>
<dbReference type="Pfam" id="PF18962">
    <property type="entry name" value="Por_Secre_tail"/>
    <property type="match status" value="1"/>
</dbReference>
<evidence type="ECO:0000256" key="2">
    <source>
        <dbReference type="ARBA" id="ARBA00022512"/>
    </source>
</evidence>
<dbReference type="InterPro" id="IPR051648">
    <property type="entry name" value="CWI-Assembly_Regulator"/>
</dbReference>
<keyword evidence="5" id="KW-0325">Glycoprotein</keyword>
<dbReference type="InterPro" id="IPR032675">
    <property type="entry name" value="LRR_dom_sf"/>
</dbReference>
<comment type="subcellular location">
    <subcellularLocation>
        <location evidence="1">Secreted</location>
        <location evidence="1">Cell wall</location>
    </subcellularLocation>
</comment>
<dbReference type="Proteomes" id="UP000611215">
    <property type="component" value="Unassembled WGS sequence"/>
</dbReference>
<keyword evidence="3" id="KW-0964">Secreted</keyword>
<name>A0ABS0ELA0_9FLAO</name>
<dbReference type="NCBIfam" id="TIGR04183">
    <property type="entry name" value="Por_Secre_tail"/>
    <property type="match status" value="1"/>
</dbReference>
<evidence type="ECO:0000256" key="6">
    <source>
        <dbReference type="SAM" id="SignalP"/>
    </source>
</evidence>
<dbReference type="EMBL" id="JADOET010000008">
    <property type="protein sequence ID" value="MBF8150342.1"/>
    <property type="molecule type" value="Genomic_DNA"/>
</dbReference>
<dbReference type="SUPFAM" id="SSF52058">
    <property type="entry name" value="L domain-like"/>
    <property type="match status" value="5"/>
</dbReference>
<evidence type="ECO:0000256" key="4">
    <source>
        <dbReference type="ARBA" id="ARBA00022729"/>
    </source>
</evidence>
<evidence type="ECO:0000256" key="5">
    <source>
        <dbReference type="ARBA" id="ARBA00023180"/>
    </source>
</evidence>
<organism evidence="9 10">
    <name type="scientific">Winogradskyella marina</name>
    <dbReference type="NCBI Taxonomy" id="2785530"/>
    <lineage>
        <taxon>Bacteria</taxon>
        <taxon>Pseudomonadati</taxon>
        <taxon>Bacteroidota</taxon>
        <taxon>Flavobacteriia</taxon>
        <taxon>Flavobacteriales</taxon>
        <taxon>Flavobacteriaceae</taxon>
        <taxon>Winogradskyella</taxon>
    </lineage>
</organism>
<evidence type="ECO:0000259" key="7">
    <source>
        <dbReference type="Pfam" id="PF18962"/>
    </source>
</evidence>